<dbReference type="AlphaFoldDB" id="A0A6C0H8M5"/>
<name>A0A6C0H8M5_9ZZZZ</name>
<evidence type="ECO:0000313" key="1">
    <source>
        <dbReference type="EMBL" id="QHT76952.1"/>
    </source>
</evidence>
<dbReference type="EMBL" id="MN739909">
    <property type="protein sequence ID" value="QHT76952.1"/>
    <property type="molecule type" value="Genomic_DNA"/>
</dbReference>
<protein>
    <submittedName>
        <fullName evidence="1">Uncharacterized protein</fullName>
    </submittedName>
</protein>
<sequence>MIHKFLINIDNKLILEKLLISKQDNQILISIKKPESKNILLTKNIIFKSLDFYNNHLKNISEIKIPIYNLYNGLYYYILKLPLLLLIYENKYIFHPYIILSSINIKIDNDFDFFYNLEKILYKKYNLKYYNFKDLIDNYYSYIITYNNLSNNNKLDIIKLYLIYNNSKNYNFYKKVSIEFDNFIYYIYPNNKTFKEHLEITDYNLLIYYTFINNKLDNFILSHTSLLNYQQINEDSFLIMIDKYSNNSNQIYNILSILFNYYNYPLINNRRELDDIFDSIIYVSLYNRNIIFNQSFNINDIYLDIIPFKLKNLYLNLMKTLIQIINNNYINITYNQKCYNDYLNRKIIKLFLSNSNKKSILLFKHLINTEMYEKFKNIFSINLLLYDLSYKISWINLPTKLNYLEYFYKNNDIIFYQNKINKNIFHDSFDLKVKQIIENPLEMYNYLKNEKDFIKWTLFIENKINNLYYTPIKLSKENLISLGKMLYLLYNINKQNIDDSSYLSFINFSILNLQLIIFNSRINLRIRDIFPHLKYIINLGFLAKHLLYYQNNFHTIILNNNIKLNHLNINILLLNI</sequence>
<proteinExistence type="predicted"/>
<organism evidence="1">
    <name type="scientific">viral metagenome</name>
    <dbReference type="NCBI Taxonomy" id="1070528"/>
    <lineage>
        <taxon>unclassified sequences</taxon>
        <taxon>metagenomes</taxon>
        <taxon>organismal metagenomes</taxon>
    </lineage>
</organism>
<accession>A0A6C0H8M5</accession>
<reference evidence="1" key="1">
    <citation type="journal article" date="2020" name="Nature">
        <title>Giant virus diversity and host interactions through global metagenomics.</title>
        <authorList>
            <person name="Schulz F."/>
            <person name="Roux S."/>
            <person name="Paez-Espino D."/>
            <person name="Jungbluth S."/>
            <person name="Walsh D.A."/>
            <person name="Denef V.J."/>
            <person name="McMahon K.D."/>
            <person name="Konstantinidis K.T."/>
            <person name="Eloe-Fadrosh E.A."/>
            <person name="Kyrpides N.C."/>
            <person name="Woyke T."/>
        </authorList>
    </citation>
    <scope>NUCLEOTIDE SEQUENCE</scope>
    <source>
        <strain evidence="1">GVMAG-M-3300023179-82</strain>
    </source>
</reference>